<dbReference type="Proteomes" id="UP000481153">
    <property type="component" value="Unassembled WGS sequence"/>
</dbReference>
<feature type="domain" description="Protein kinase" evidence="5">
    <location>
        <begin position="594"/>
        <end position="941"/>
    </location>
</feature>
<dbReference type="InterPro" id="IPR047365">
    <property type="entry name" value="Tudor_AtPTM-like"/>
</dbReference>
<dbReference type="SMART" id="SM00248">
    <property type="entry name" value="ANK"/>
    <property type="match status" value="7"/>
</dbReference>
<dbReference type="PANTHER" id="PTHR24186">
    <property type="entry name" value="PROTEIN PHOSPHATASE 1 REGULATORY SUBUNIT"/>
    <property type="match status" value="1"/>
</dbReference>
<keyword evidence="2 3" id="KW-0040">ANK repeat</keyword>
<sequence>MTLPAATGGRFALFEAIRSGKLAQVQAHITNQPESIRVPSITGAWPVQVAAECNRWDMVLAIVHADPAHVEAFHNATNLALLDMSLDQGVDQVTMLQLIAAAPHGLALPTLSPFERQPQYSIHRLIKQGQGAAATALLKGAPHLVHSMDYEDGNTVAHVAAANSTLSNDLLELILPPLALLKNHDGQTPLHVAMEHGNLRALQVFIAALPATTAAELCMARDAFNSLPLHVALVEKHWHVILPLVTWHPPAAAQADRAGDMPIHLAASAEQWSIVSSLARLSPSSAAKPDRLGRSMLHVALRSGAWPAAKVLVGVVQCAISTDDVATIMEQTQWDLAAMLLYADGFQRDDGAMDTLVPLAARFGAPSHFLEAIHELTSRRIDSSDDKKQEPWAHALNLALKQHHWATAGWITTNFPACARQKNRLRLLPLQVAAADEAAPLWLLEQLAMAYPNVGRVVDRNGSPLLHVMCQRRQWKCVEAIVTTVPKTASLRDISTNLLPLEVAVASIAPASVIVALLEGDPFACKAASPGVWLFQDVWEKYAPSLSGSDVARIAAAVTKEFFKDADGNSALHIGVLTGDVRLCICLLRHATNIFATNAAGSSPYSLAMQSMDLRLKSLFEPLIGSSNVTKEWLETVDCDGKTPLVHAVEAELFPVAQRMLLHGADITKLKRSLAPTQRLLKNRYVVAMNSRNDDGSVWGLDLETARAVCVFGFASSETCRAHCSRLMRVQCRSRWICGVVEAFRDHATYYAVVETGLSRLKLPRGDIRGVDAMAVTETLCRALFDLHNVAKYVHHALTPESFVFHGDGVTKCKLSDWEHCFPRRTPWTQFQSPNSYISPRIASALVSFQDNEENKPSAVTIDGLDNIWSLGVMLFELWTAKQWMSLPFQVKSLASQAQDDVDERLSALPSAIQAFLRPLLAVDPSLRPCNMESVLSAPFFKKTVPPPLPPPPLPEISTKVDEESIRPPSLPPSPSSSLSWSLNDLVETPQGLPEQNQVCEKAAEDPEVDEVHARHDKEPEESETPLGYIGQTVRKRFEDNQIYRGVVKSMRMVDGKSWWTILYEDGDSEEVEDDELDSLLHVKIKGYAATSSPPLGQPVWLMYDKKLVAQGCVSAPPDSMLPPPSSSFVCLKVLKRFRGTPKEVMAQVQRHDKKPFVWSKVQICKFVGDTQLEKMEKENEVRQVKPTASFTGWSVAFNIIFALNLATTPFMAYLTEPRPGQTLPSTLPASMSFDEYVNHTSAYLQQLYNHETLSSSLKSPRPGDEYLWHPPGYGDAGLHERRRRSFSSPSHSIFLELWLRHALKYYEALAILSVAKSRWSACDRALSMARRGRIDSLSGLQINEQPETVWIKFVFRLLLSLYILYVLWSQYYRHYKTLQIQLRQRGLSSAHSRYEIVVGDPAYVIMSNWTILLAMIVDTCQFDDFWLFVSGCIYMSRCVWCAYLGMRVMSSVVKWRRWEASFAPIDPSILAIMGYVYTGPMVSILNTPQMVKLYQTTWSTFLPPALEKQAIESVTGTKKFHFQDCCHCGIVSNGVSQNGKGDFILRICQVTPTSSLAEAIRRQSFNDLKALVLLMLFMRKQPRQMVGGGLHLLYMSNPRYRRLTLYSHRATDCFLLCYNADGTIDRQIRLSLATFLDAQLGDLDLALSPCCPVPSQMTKSTLQTPAKTARCS</sequence>
<feature type="compositionally biased region" description="Pro residues" evidence="4">
    <location>
        <begin position="945"/>
        <end position="955"/>
    </location>
</feature>
<dbReference type="InterPro" id="IPR036770">
    <property type="entry name" value="Ankyrin_rpt-contain_sf"/>
</dbReference>
<dbReference type="InterPro" id="IPR011009">
    <property type="entry name" value="Kinase-like_dom_sf"/>
</dbReference>
<dbReference type="PROSITE" id="PS50088">
    <property type="entry name" value="ANK_REPEAT"/>
    <property type="match status" value="3"/>
</dbReference>
<dbReference type="InterPro" id="IPR002110">
    <property type="entry name" value="Ankyrin_rpt"/>
</dbReference>
<organism evidence="6 7">
    <name type="scientific">Aphanomyces euteiches</name>
    <dbReference type="NCBI Taxonomy" id="100861"/>
    <lineage>
        <taxon>Eukaryota</taxon>
        <taxon>Sar</taxon>
        <taxon>Stramenopiles</taxon>
        <taxon>Oomycota</taxon>
        <taxon>Saprolegniomycetes</taxon>
        <taxon>Saprolegniales</taxon>
        <taxon>Verrucalvaceae</taxon>
        <taxon>Aphanomyces</taxon>
    </lineage>
</organism>
<evidence type="ECO:0000256" key="4">
    <source>
        <dbReference type="SAM" id="MobiDB-lite"/>
    </source>
</evidence>
<dbReference type="PANTHER" id="PTHR24186:SF38">
    <property type="entry name" value="ANKYRIN REPEAT FAMILY PROTEIN"/>
    <property type="match status" value="1"/>
</dbReference>
<dbReference type="VEuPathDB" id="FungiDB:AeMF1_014852"/>
<dbReference type="SMART" id="SM00220">
    <property type="entry name" value="S_TKc"/>
    <property type="match status" value="1"/>
</dbReference>
<name>A0A6G0WVW9_9STRA</name>
<dbReference type="GO" id="GO:0004672">
    <property type="term" value="F:protein kinase activity"/>
    <property type="evidence" value="ECO:0007669"/>
    <property type="project" value="InterPro"/>
</dbReference>
<proteinExistence type="predicted"/>
<dbReference type="SUPFAM" id="SSF48403">
    <property type="entry name" value="Ankyrin repeat"/>
    <property type="match status" value="1"/>
</dbReference>
<dbReference type="PROSITE" id="PS50297">
    <property type="entry name" value="ANK_REP_REGION"/>
    <property type="match status" value="1"/>
</dbReference>
<evidence type="ECO:0000256" key="3">
    <source>
        <dbReference type="PROSITE-ProRule" id="PRU00023"/>
    </source>
</evidence>
<keyword evidence="7" id="KW-1185">Reference proteome</keyword>
<dbReference type="Pfam" id="PF21743">
    <property type="entry name" value="PTM_DIR17_Tudor"/>
    <property type="match status" value="1"/>
</dbReference>
<evidence type="ECO:0000313" key="7">
    <source>
        <dbReference type="Proteomes" id="UP000481153"/>
    </source>
</evidence>
<keyword evidence="1" id="KW-0677">Repeat</keyword>
<dbReference type="EMBL" id="VJMJ01000141">
    <property type="protein sequence ID" value="KAF0731619.1"/>
    <property type="molecule type" value="Genomic_DNA"/>
</dbReference>
<feature type="repeat" description="ANK" evidence="3">
    <location>
        <begin position="640"/>
        <end position="672"/>
    </location>
</feature>
<dbReference type="Gene3D" id="1.10.510.10">
    <property type="entry name" value="Transferase(Phosphotransferase) domain 1"/>
    <property type="match status" value="1"/>
</dbReference>
<dbReference type="SUPFAM" id="SSF56112">
    <property type="entry name" value="Protein kinase-like (PK-like)"/>
    <property type="match status" value="1"/>
</dbReference>
<evidence type="ECO:0000256" key="1">
    <source>
        <dbReference type="ARBA" id="ARBA00022737"/>
    </source>
</evidence>
<feature type="repeat" description="ANK" evidence="3">
    <location>
        <begin position="185"/>
        <end position="206"/>
    </location>
</feature>
<reference evidence="6 7" key="1">
    <citation type="submission" date="2019-07" db="EMBL/GenBank/DDBJ databases">
        <title>Genomics analysis of Aphanomyces spp. identifies a new class of oomycete effector associated with host adaptation.</title>
        <authorList>
            <person name="Gaulin E."/>
        </authorList>
    </citation>
    <scope>NUCLEOTIDE SEQUENCE [LARGE SCALE GENOMIC DNA]</scope>
    <source>
        <strain evidence="6 7">ATCC 201684</strain>
    </source>
</reference>
<dbReference type="PROSITE" id="PS50011">
    <property type="entry name" value="PROTEIN_KINASE_DOM"/>
    <property type="match status" value="1"/>
</dbReference>
<dbReference type="GO" id="GO:0005886">
    <property type="term" value="C:plasma membrane"/>
    <property type="evidence" value="ECO:0007669"/>
    <property type="project" value="TreeGrafter"/>
</dbReference>
<evidence type="ECO:0000256" key="2">
    <source>
        <dbReference type="ARBA" id="ARBA00023043"/>
    </source>
</evidence>
<feature type="repeat" description="ANK" evidence="3">
    <location>
        <begin position="567"/>
        <end position="599"/>
    </location>
</feature>
<comment type="caution">
    <text evidence="6">The sequence shown here is derived from an EMBL/GenBank/DDBJ whole genome shotgun (WGS) entry which is preliminary data.</text>
</comment>
<evidence type="ECO:0000259" key="5">
    <source>
        <dbReference type="PROSITE" id="PS50011"/>
    </source>
</evidence>
<evidence type="ECO:0000313" key="6">
    <source>
        <dbReference type="EMBL" id="KAF0731619.1"/>
    </source>
</evidence>
<feature type="region of interest" description="Disordered" evidence="4">
    <location>
        <begin position="943"/>
        <end position="982"/>
    </location>
</feature>
<gene>
    <name evidence="6" type="ORF">Ae201684_011238</name>
</gene>
<dbReference type="Gene3D" id="1.25.40.20">
    <property type="entry name" value="Ankyrin repeat-containing domain"/>
    <property type="match status" value="3"/>
</dbReference>
<dbReference type="GO" id="GO:0005524">
    <property type="term" value="F:ATP binding"/>
    <property type="evidence" value="ECO:0007669"/>
    <property type="project" value="InterPro"/>
</dbReference>
<accession>A0A6G0WVW9</accession>
<protein>
    <recommendedName>
        <fullName evidence="5">Protein kinase domain-containing protein</fullName>
    </recommendedName>
</protein>
<dbReference type="InterPro" id="IPR000719">
    <property type="entry name" value="Prot_kinase_dom"/>
</dbReference>